<name>A0A1C5J3X8_9ACTN</name>
<accession>A0A1C5J3X8</accession>
<dbReference type="EMBL" id="LT607750">
    <property type="protein sequence ID" value="SCG65267.1"/>
    <property type="molecule type" value="Genomic_DNA"/>
</dbReference>
<proteinExistence type="predicted"/>
<dbReference type="Proteomes" id="UP000198217">
    <property type="component" value="Chromosome I"/>
</dbReference>
<feature type="region of interest" description="Disordered" evidence="1">
    <location>
        <begin position="1"/>
        <end position="22"/>
    </location>
</feature>
<reference evidence="2 3" key="1">
    <citation type="submission" date="2016-06" db="EMBL/GenBank/DDBJ databases">
        <authorList>
            <person name="Kjaerup R.B."/>
            <person name="Dalgaard T.S."/>
            <person name="Juul-Madsen H.R."/>
        </authorList>
    </citation>
    <scope>NUCLEOTIDE SEQUENCE [LARGE SCALE GENOMIC DNA]</scope>
    <source>
        <strain evidence="2 3">DSM 43904</strain>
    </source>
</reference>
<evidence type="ECO:0000313" key="3">
    <source>
        <dbReference type="Proteomes" id="UP000198217"/>
    </source>
</evidence>
<evidence type="ECO:0000256" key="1">
    <source>
        <dbReference type="SAM" id="MobiDB-lite"/>
    </source>
</evidence>
<feature type="compositionally biased region" description="Basic and acidic residues" evidence="1">
    <location>
        <begin position="1"/>
        <end position="21"/>
    </location>
</feature>
<sequence>MAGRRDVPLRTGRPLRDHERPPTVTVPAGGTATVTVSIDAPALPLAQYSGAVVATDATGQIVLRVPVGLEIAPPSFPVRVEFRGHDGKLCGETGWYHCSHVSTPWYMNIDDGRVESLSMTASAPTTVRLRAGRYGFQSYIGWVDPATDRQQFALVVADDVEVIGPTTVVLDASKARRITVATPKPSEAIQQEIGLTRYGNAESVAAMSLMPNYGTPLWATPAKQIRKGSLLFQHQRDATAPLITMSAPSMPLHPLYNQWVPWWTKFSGVQNLKLVDLGVLKAQEDVAGQLPDDLRIVRGKLVMIELDDGWSRSGDSWTCTVPDAYVDAMAQAGAAGLVGFPQAHCPTGVVNTIFPHRSSIPALTLPPAEGRALRELRRTDASLSIRITGQPESAYSYHLKFYQHDRVSADQHYTATARQLQRIDRDFHAEEPISVVDSWSQLLPGELPPTQQLFFDQGPRDRERYVGPVGNPGQYAENIVFRVHDHAGANSTGVEPDMPPANSYYTLRAGATSHEEWWGGPVVPGAPETTPDRSHLALCGACRQGDVFSPLLPATFTDPHIESFYLEPIPVGRMHLYRGDQEIEPTPLLGYITAYTLPAEQARYRLTHELNPIAESLRDRFHDRRVSTEWGFTSARVSEENKNHLDCAGTAIGISTEACAVQPLVYLRYRLNLGLDNTVRRGVHRIQLHAYHEVSARTAPAITSITAWVSYDGEKTWQAASTGTPDGGTATATLPPPPAKAKAVSLRVQATDAAGNTVTQTVHEAYGLR</sequence>
<protein>
    <submittedName>
        <fullName evidence="2">Uncharacterized protein</fullName>
    </submittedName>
</protein>
<evidence type="ECO:0000313" key="2">
    <source>
        <dbReference type="EMBL" id="SCG65267.1"/>
    </source>
</evidence>
<organism evidence="2 3">
    <name type="scientific">Micromonospora echinaurantiaca</name>
    <dbReference type="NCBI Taxonomy" id="47857"/>
    <lineage>
        <taxon>Bacteria</taxon>
        <taxon>Bacillati</taxon>
        <taxon>Actinomycetota</taxon>
        <taxon>Actinomycetes</taxon>
        <taxon>Micromonosporales</taxon>
        <taxon>Micromonosporaceae</taxon>
        <taxon>Micromonospora</taxon>
    </lineage>
</organism>
<dbReference type="AlphaFoldDB" id="A0A1C5J3X8"/>
<keyword evidence="3" id="KW-1185">Reference proteome</keyword>
<gene>
    <name evidence="2" type="ORF">GA0070609_4034</name>
</gene>